<dbReference type="Pfam" id="PF03036">
    <property type="entry name" value="Perilipin"/>
    <property type="match status" value="1"/>
</dbReference>
<sequence>MGSKAAEMQQSVVGRVANLPLVSTAYNMVISVYCNTKENHPYLKSVCEVAEKGVTVITAVAVTSAMPIIQKLEPQITFANDYACKGLDRIEETLPILLQPTDKVVADVKVMVNIKVIGAKDAVTHTVSGAKESVASTITGVFDRTKETVHGSVKMTKAMVNGSVNTVLGSSVAKMFSNGMDSALSTSEALLDHYLPLTDDEQAKEVKDIEGFDIGTPKPSCFVRLGSLSVKVPQRAYQQALAKIRNAKQRSQEAVSQLHSTVDLIENAKENLGTANQKIYNTQEVLYQKWCEWRRYLVENDQSQTAEQIESRTLAIAWNPSQQLQATCLTLKSSIQDLPQNIQVQVQNINILARDVYATFKSPASFKELAEQILTTSKEQLTKMKETLDGVMDYLVNNTALNWLVGPFYPQLGESQHPEQGEEQTKSTEGQTKSTEEEMKATEREPEAMERKTEAVEGETKSTEVEAEATEGDTDATKEENEIHQS</sequence>
<dbReference type="AlphaFoldDB" id="K4G0F7"/>
<evidence type="ECO:0000256" key="4">
    <source>
        <dbReference type="PIRNR" id="PIRNR036881"/>
    </source>
</evidence>
<comment type="subcellular location">
    <subcellularLocation>
        <location evidence="1">Lipid droplet</location>
    </subcellularLocation>
</comment>
<evidence type="ECO:0000256" key="3">
    <source>
        <dbReference type="ARBA" id="ARBA00022677"/>
    </source>
</evidence>
<reference evidence="6" key="1">
    <citation type="journal article" date="2012" name="PLoS ONE">
        <title>Sequencing and Analysis of Full-Length cDNAs, 5'-ESTs and 3'-ESTs from a Cartilaginous Fish, the Elephant Shark (Callorhinchus milii).</title>
        <authorList>
            <person name="Tan Y.Y."/>
            <person name="Kodzius R."/>
            <person name="Tay B.H."/>
            <person name="Tay A."/>
            <person name="Brenner S."/>
            <person name="Venkatesh B."/>
        </authorList>
    </citation>
    <scope>NUCLEOTIDE SEQUENCE</scope>
    <source>
        <tissue evidence="6">Kidney</tissue>
    </source>
</reference>
<dbReference type="SUPFAM" id="SSF109775">
    <property type="entry name" value="Mannose-6-phosphate receptor binding protein 1 (Tip47), C-terminal domain"/>
    <property type="match status" value="1"/>
</dbReference>
<feature type="compositionally biased region" description="Basic and acidic residues" evidence="5">
    <location>
        <begin position="475"/>
        <end position="486"/>
    </location>
</feature>
<evidence type="ECO:0000256" key="1">
    <source>
        <dbReference type="ARBA" id="ARBA00004502"/>
    </source>
</evidence>
<dbReference type="InterPro" id="IPR004279">
    <property type="entry name" value="Perilipin"/>
</dbReference>
<protein>
    <recommendedName>
        <fullName evidence="4">Perilipin</fullName>
    </recommendedName>
</protein>
<dbReference type="PANTHER" id="PTHR14024">
    <property type="entry name" value="PERILIPIN"/>
    <property type="match status" value="1"/>
</dbReference>
<accession>K4G0F7</accession>
<evidence type="ECO:0000256" key="5">
    <source>
        <dbReference type="SAM" id="MobiDB-lite"/>
    </source>
</evidence>
<dbReference type="GO" id="GO:0005829">
    <property type="term" value="C:cytosol"/>
    <property type="evidence" value="ECO:0007669"/>
    <property type="project" value="TreeGrafter"/>
</dbReference>
<evidence type="ECO:0000256" key="2">
    <source>
        <dbReference type="ARBA" id="ARBA00006311"/>
    </source>
</evidence>
<dbReference type="Gene3D" id="3.30.720.170">
    <property type="entry name" value="Perilipin, alpha-beta domain"/>
    <property type="match status" value="1"/>
</dbReference>
<proteinExistence type="evidence at transcript level"/>
<dbReference type="Gene3D" id="1.20.120.340">
    <property type="entry name" value="Flagellar protein FliS"/>
    <property type="match status" value="1"/>
</dbReference>
<feature type="compositionally biased region" description="Basic and acidic residues" evidence="5">
    <location>
        <begin position="416"/>
        <end position="426"/>
    </location>
</feature>
<dbReference type="GO" id="GO:0005811">
    <property type="term" value="C:lipid droplet"/>
    <property type="evidence" value="ECO:0007669"/>
    <property type="project" value="UniProtKB-SubCell"/>
</dbReference>
<dbReference type="PANTHER" id="PTHR14024:SF49">
    <property type="entry name" value="LIPID STORAGE DROPLETS SURFACE-BINDING PROTEIN 1"/>
    <property type="match status" value="1"/>
</dbReference>
<dbReference type="PIRSF" id="PIRSF036881">
    <property type="entry name" value="PAT"/>
    <property type="match status" value="1"/>
</dbReference>
<feature type="region of interest" description="Disordered" evidence="5">
    <location>
        <begin position="412"/>
        <end position="486"/>
    </location>
</feature>
<organism evidence="6">
    <name type="scientific">Callorhinchus milii</name>
    <name type="common">Ghost shark</name>
    <dbReference type="NCBI Taxonomy" id="7868"/>
    <lineage>
        <taxon>Eukaryota</taxon>
        <taxon>Metazoa</taxon>
        <taxon>Chordata</taxon>
        <taxon>Craniata</taxon>
        <taxon>Vertebrata</taxon>
        <taxon>Chondrichthyes</taxon>
        <taxon>Holocephali</taxon>
        <taxon>Chimaeriformes</taxon>
        <taxon>Callorhinchidae</taxon>
        <taxon>Callorhinchus</taxon>
    </lineage>
</organism>
<comment type="similarity">
    <text evidence="2 4">Belongs to the perilipin family.</text>
</comment>
<keyword evidence="3" id="KW-0551">Lipid droplet</keyword>
<dbReference type="GO" id="GO:0019915">
    <property type="term" value="P:lipid storage"/>
    <property type="evidence" value="ECO:0007669"/>
    <property type="project" value="TreeGrafter"/>
</dbReference>
<dbReference type="GO" id="GO:0010890">
    <property type="term" value="P:positive regulation of triglyceride storage"/>
    <property type="evidence" value="ECO:0007669"/>
    <property type="project" value="TreeGrafter"/>
</dbReference>
<name>K4G0F7_CALMI</name>
<feature type="compositionally biased region" description="Acidic residues" evidence="5">
    <location>
        <begin position="465"/>
        <end position="474"/>
    </location>
</feature>
<evidence type="ECO:0000313" key="6">
    <source>
        <dbReference type="EMBL" id="AFK11186.1"/>
    </source>
</evidence>
<dbReference type="EMBL" id="JX052958">
    <property type="protein sequence ID" value="AFK11186.1"/>
    <property type="molecule type" value="mRNA"/>
</dbReference>
<feature type="compositionally biased region" description="Basic and acidic residues" evidence="5">
    <location>
        <begin position="434"/>
        <end position="464"/>
    </location>
</feature>